<dbReference type="GO" id="GO:0005576">
    <property type="term" value="C:extracellular region"/>
    <property type="evidence" value="ECO:0007669"/>
    <property type="project" value="UniProtKB-SubCell"/>
</dbReference>
<sequence>MTDVFVEETGTNRSTLIHVPEDIDFISVSRVPAMIAFPGWHSNPWYFDRLTGLSQTGSKYGMVTAFGFGRPPASEESPICCPKGCDLVCCTKGDKLDLLRPCAWHTEDSEDVAYAKAIAAMLQRDTCVDPGRVFATGLSNGGSMAALVACKASDVFAGVAQMSGALPQVKCVRDKPIAFMAFCGLDDKSCTPTSNQTVKQFAAMNKCTEPFRPTFESATTKCRAARGCEGGVFVEQCFIQGLGDEVPGHDRVKPLYPGEPKQAPTNIDAIAYAHNRLSIISRDKGSG</sequence>
<keyword evidence="2" id="KW-0964">Secreted</keyword>
<feature type="domain" description="Peptidase S9 prolyl oligopeptidase catalytic" evidence="8">
    <location>
        <begin position="115"/>
        <end position="162"/>
    </location>
</feature>
<name>A0A7S2TSE5_9EUKA</name>
<dbReference type="EMBL" id="HBHP01019744">
    <property type="protein sequence ID" value="CAD9768284.1"/>
    <property type="molecule type" value="Transcribed_RNA"/>
</dbReference>
<proteinExistence type="predicted"/>
<evidence type="ECO:0000313" key="9">
    <source>
        <dbReference type="EMBL" id="CAD9768284.1"/>
    </source>
</evidence>
<protein>
    <recommendedName>
        <fullName evidence="8">Peptidase S9 prolyl oligopeptidase catalytic domain-containing protein</fullName>
    </recommendedName>
</protein>
<dbReference type="Pfam" id="PF00326">
    <property type="entry name" value="Peptidase_S9"/>
    <property type="match status" value="1"/>
</dbReference>
<evidence type="ECO:0000256" key="7">
    <source>
        <dbReference type="ARBA" id="ARBA00023326"/>
    </source>
</evidence>
<dbReference type="InterPro" id="IPR043595">
    <property type="entry name" value="FaeB/C/D"/>
</dbReference>
<keyword evidence="6" id="KW-0119">Carbohydrate metabolism</keyword>
<dbReference type="GO" id="GO:0045493">
    <property type="term" value="P:xylan catabolic process"/>
    <property type="evidence" value="ECO:0007669"/>
    <property type="project" value="UniProtKB-KW"/>
</dbReference>
<dbReference type="GO" id="GO:0008236">
    <property type="term" value="F:serine-type peptidase activity"/>
    <property type="evidence" value="ECO:0007669"/>
    <property type="project" value="InterPro"/>
</dbReference>
<gene>
    <name evidence="9" type="ORF">LSP00402_LOCUS12264</name>
</gene>
<evidence type="ECO:0000256" key="4">
    <source>
        <dbReference type="ARBA" id="ARBA00022729"/>
    </source>
</evidence>
<reference evidence="9" key="1">
    <citation type="submission" date="2021-01" db="EMBL/GenBank/DDBJ databases">
        <authorList>
            <person name="Corre E."/>
            <person name="Pelletier E."/>
            <person name="Niang G."/>
            <person name="Scheremetjew M."/>
            <person name="Finn R."/>
            <person name="Kale V."/>
            <person name="Holt S."/>
            <person name="Cochrane G."/>
            <person name="Meng A."/>
            <person name="Brown T."/>
            <person name="Cohen L."/>
        </authorList>
    </citation>
    <scope>NUCLEOTIDE SEQUENCE</scope>
    <source>
        <strain evidence="9">CCMP622</strain>
    </source>
</reference>
<dbReference type="SUPFAM" id="SSF53474">
    <property type="entry name" value="alpha/beta-Hydrolases"/>
    <property type="match status" value="1"/>
</dbReference>
<keyword evidence="5" id="KW-0378">Hydrolase</keyword>
<evidence type="ECO:0000256" key="6">
    <source>
        <dbReference type="ARBA" id="ARBA00023277"/>
    </source>
</evidence>
<keyword evidence="7" id="KW-0624">Polysaccharide degradation</keyword>
<evidence type="ECO:0000256" key="1">
    <source>
        <dbReference type="ARBA" id="ARBA00004613"/>
    </source>
</evidence>
<dbReference type="PANTHER" id="PTHR38050:SF2">
    <property type="entry name" value="FERULOYL ESTERASE C-RELATED"/>
    <property type="match status" value="1"/>
</dbReference>
<dbReference type="InterPro" id="IPR029058">
    <property type="entry name" value="AB_hydrolase_fold"/>
</dbReference>
<accession>A0A7S2TSE5</accession>
<evidence type="ECO:0000259" key="8">
    <source>
        <dbReference type="Pfam" id="PF00326"/>
    </source>
</evidence>
<organism evidence="9">
    <name type="scientific">Lotharella oceanica</name>
    <dbReference type="NCBI Taxonomy" id="641309"/>
    <lineage>
        <taxon>Eukaryota</taxon>
        <taxon>Sar</taxon>
        <taxon>Rhizaria</taxon>
        <taxon>Cercozoa</taxon>
        <taxon>Chlorarachniophyceae</taxon>
        <taxon>Lotharella</taxon>
    </lineage>
</organism>
<evidence type="ECO:0000256" key="3">
    <source>
        <dbReference type="ARBA" id="ARBA00022651"/>
    </source>
</evidence>
<evidence type="ECO:0000256" key="5">
    <source>
        <dbReference type="ARBA" id="ARBA00022801"/>
    </source>
</evidence>
<dbReference type="GO" id="GO:0006508">
    <property type="term" value="P:proteolysis"/>
    <property type="evidence" value="ECO:0007669"/>
    <property type="project" value="InterPro"/>
</dbReference>
<dbReference type="Gene3D" id="3.40.50.1820">
    <property type="entry name" value="alpha/beta hydrolase"/>
    <property type="match status" value="1"/>
</dbReference>
<evidence type="ECO:0000256" key="2">
    <source>
        <dbReference type="ARBA" id="ARBA00022525"/>
    </source>
</evidence>
<dbReference type="InterPro" id="IPR001375">
    <property type="entry name" value="Peptidase_S9_cat"/>
</dbReference>
<dbReference type="PANTHER" id="PTHR38050">
    <property type="match status" value="1"/>
</dbReference>
<keyword evidence="3" id="KW-0858">Xylan degradation</keyword>
<dbReference type="GO" id="GO:0030600">
    <property type="term" value="F:feruloyl esterase activity"/>
    <property type="evidence" value="ECO:0007669"/>
    <property type="project" value="InterPro"/>
</dbReference>
<comment type="subcellular location">
    <subcellularLocation>
        <location evidence="1">Secreted</location>
    </subcellularLocation>
</comment>
<keyword evidence="4" id="KW-0732">Signal</keyword>
<dbReference type="AlphaFoldDB" id="A0A7S2TSE5"/>